<evidence type="ECO:0000313" key="7">
    <source>
        <dbReference type="EMBL" id="AMP97978.1"/>
    </source>
</evidence>
<keyword evidence="3" id="KW-0731">Sigma factor</keyword>
<keyword evidence="2" id="KW-0805">Transcription regulation</keyword>
<dbReference type="Proteomes" id="UP000071561">
    <property type="component" value="Chromosome"/>
</dbReference>
<dbReference type="SUPFAM" id="SSF88659">
    <property type="entry name" value="Sigma3 and sigma4 domains of RNA polymerase sigma factors"/>
    <property type="match status" value="1"/>
</dbReference>
<dbReference type="InterPro" id="IPR014284">
    <property type="entry name" value="RNA_pol_sigma-70_dom"/>
</dbReference>
<organism evidence="7 8">
    <name type="scientific">Pedobacter cryoconitis</name>
    <dbReference type="NCBI Taxonomy" id="188932"/>
    <lineage>
        <taxon>Bacteria</taxon>
        <taxon>Pseudomonadati</taxon>
        <taxon>Bacteroidota</taxon>
        <taxon>Sphingobacteriia</taxon>
        <taxon>Sphingobacteriales</taxon>
        <taxon>Sphingobacteriaceae</taxon>
        <taxon>Pedobacter</taxon>
    </lineage>
</organism>
<dbReference type="InterPro" id="IPR013249">
    <property type="entry name" value="RNA_pol_sigma70_r4_t2"/>
</dbReference>
<feature type="domain" description="RNA polymerase sigma-70 region 2" evidence="5">
    <location>
        <begin position="24"/>
        <end position="88"/>
    </location>
</feature>
<evidence type="ECO:0000259" key="5">
    <source>
        <dbReference type="Pfam" id="PF04542"/>
    </source>
</evidence>
<dbReference type="SUPFAM" id="SSF88946">
    <property type="entry name" value="Sigma2 domain of RNA polymerase sigma factors"/>
    <property type="match status" value="1"/>
</dbReference>
<sequence>MYLINSIYNLIFQLMISNSFPYQVNDHKSSLKTFALNFTKNMDDADDLVQETLLKAIRYSKLYVEGTNLKGWLYTIMRNTFINDYRRTVKQRSIIDTTEEINSAQLYKSASHNQADNKFISDDVNKALAMLSTEYYTPFIKYFEGYKYHEIADMLNIPIGTVKTRIHVARQLLKSNLKIYNQEFKKSNKYN</sequence>
<gene>
    <name evidence="7" type="ORF">AY601_1047</name>
</gene>
<dbReference type="GO" id="GO:0006352">
    <property type="term" value="P:DNA-templated transcription initiation"/>
    <property type="evidence" value="ECO:0007669"/>
    <property type="project" value="InterPro"/>
</dbReference>
<dbReference type="InterPro" id="IPR013324">
    <property type="entry name" value="RNA_pol_sigma_r3/r4-like"/>
</dbReference>
<dbReference type="PANTHER" id="PTHR43133">
    <property type="entry name" value="RNA POLYMERASE ECF-TYPE SIGMA FACTO"/>
    <property type="match status" value="1"/>
</dbReference>
<proteinExistence type="inferred from homology"/>
<evidence type="ECO:0000256" key="4">
    <source>
        <dbReference type="ARBA" id="ARBA00023163"/>
    </source>
</evidence>
<dbReference type="NCBIfam" id="TIGR02937">
    <property type="entry name" value="sigma70-ECF"/>
    <property type="match status" value="1"/>
</dbReference>
<dbReference type="AlphaFoldDB" id="A0A127VAE4"/>
<keyword evidence="4" id="KW-0804">Transcription</keyword>
<comment type="similarity">
    <text evidence="1">Belongs to the sigma-70 factor family. ECF subfamily.</text>
</comment>
<dbReference type="EMBL" id="CP014504">
    <property type="protein sequence ID" value="AMP97978.1"/>
    <property type="molecule type" value="Genomic_DNA"/>
</dbReference>
<dbReference type="KEGG" id="pcm:AY601_1047"/>
<dbReference type="InterPro" id="IPR013325">
    <property type="entry name" value="RNA_pol_sigma_r2"/>
</dbReference>
<dbReference type="PANTHER" id="PTHR43133:SF25">
    <property type="entry name" value="RNA POLYMERASE SIGMA FACTOR RFAY-RELATED"/>
    <property type="match status" value="1"/>
</dbReference>
<dbReference type="InterPro" id="IPR007627">
    <property type="entry name" value="RNA_pol_sigma70_r2"/>
</dbReference>
<dbReference type="InterPro" id="IPR036388">
    <property type="entry name" value="WH-like_DNA-bd_sf"/>
</dbReference>
<dbReference type="PATRIC" id="fig|188932.3.peg.1081"/>
<evidence type="ECO:0000256" key="1">
    <source>
        <dbReference type="ARBA" id="ARBA00010641"/>
    </source>
</evidence>
<dbReference type="GO" id="GO:0016987">
    <property type="term" value="F:sigma factor activity"/>
    <property type="evidence" value="ECO:0007669"/>
    <property type="project" value="UniProtKB-KW"/>
</dbReference>
<protein>
    <submittedName>
        <fullName evidence="7">RNA polymerase ECF-type sigma factor</fullName>
    </submittedName>
</protein>
<evidence type="ECO:0000256" key="3">
    <source>
        <dbReference type="ARBA" id="ARBA00023082"/>
    </source>
</evidence>
<dbReference type="Pfam" id="PF04542">
    <property type="entry name" value="Sigma70_r2"/>
    <property type="match status" value="1"/>
</dbReference>
<accession>A0A127VAE4</accession>
<evidence type="ECO:0000259" key="6">
    <source>
        <dbReference type="Pfam" id="PF08281"/>
    </source>
</evidence>
<dbReference type="Pfam" id="PF08281">
    <property type="entry name" value="Sigma70_r4_2"/>
    <property type="match status" value="1"/>
</dbReference>
<name>A0A127VAE4_9SPHI</name>
<dbReference type="GO" id="GO:0003677">
    <property type="term" value="F:DNA binding"/>
    <property type="evidence" value="ECO:0007669"/>
    <property type="project" value="InterPro"/>
</dbReference>
<evidence type="ECO:0000313" key="8">
    <source>
        <dbReference type="Proteomes" id="UP000071561"/>
    </source>
</evidence>
<evidence type="ECO:0000256" key="2">
    <source>
        <dbReference type="ARBA" id="ARBA00023015"/>
    </source>
</evidence>
<reference evidence="7 8" key="1">
    <citation type="submission" date="2016-03" db="EMBL/GenBank/DDBJ databases">
        <title>Complete genome sequence of Pedobacter cryoconitis PAMC 27485.</title>
        <authorList>
            <person name="Lee J."/>
            <person name="Kim O.-S."/>
        </authorList>
    </citation>
    <scope>NUCLEOTIDE SEQUENCE [LARGE SCALE GENOMIC DNA]</scope>
    <source>
        <strain evidence="7 8">PAMC 27485</strain>
    </source>
</reference>
<dbReference type="Gene3D" id="1.10.10.10">
    <property type="entry name" value="Winged helix-like DNA-binding domain superfamily/Winged helix DNA-binding domain"/>
    <property type="match status" value="1"/>
</dbReference>
<keyword evidence="8" id="KW-1185">Reference proteome</keyword>
<dbReference type="Gene3D" id="1.10.1740.10">
    <property type="match status" value="1"/>
</dbReference>
<feature type="domain" description="RNA polymerase sigma factor 70 region 4 type 2" evidence="6">
    <location>
        <begin position="124"/>
        <end position="173"/>
    </location>
</feature>
<dbReference type="CDD" id="cd06171">
    <property type="entry name" value="Sigma70_r4"/>
    <property type="match status" value="1"/>
</dbReference>
<dbReference type="InterPro" id="IPR039425">
    <property type="entry name" value="RNA_pol_sigma-70-like"/>
</dbReference>